<protein>
    <submittedName>
        <fullName evidence="1">Uncharacterized protein</fullName>
    </submittedName>
</protein>
<proteinExistence type="predicted"/>
<dbReference type="AlphaFoldDB" id="A0A225WDI1"/>
<keyword evidence="2" id="KW-1185">Reference proteome</keyword>
<name>A0A225WDI1_9STRA</name>
<organism evidence="1 2">
    <name type="scientific">Phytophthora megakarya</name>
    <dbReference type="NCBI Taxonomy" id="4795"/>
    <lineage>
        <taxon>Eukaryota</taxon>
        <taxon>Sar</taxon>
        <taxon>Stramenopiles</taxon>
        <taxon>Oomycota</taxon>
        <taxon>Peronosporomycetes</taxon>
        <taxon>Peronosporales</taxon>
        <taxon>Peronosporaceae</taxon>
        <taxon>Phytophthora</taxon>
    </lineage>
</organism>
<comment type="caution">
    <text evidence="1">The sequence shown here is derived from an EMBL/GenBank/DDBJ whole genome shotgun (WGS) entry which is preliminary data.</text>
</comment>
<dbReference type="PANTHER" id="PTHR33050:SF7">
    <property type="entry name" value="RIBONUCLEASE H"/>
    <property type="match status" value="1"/>
</dbReference>
<accession>A0A225WDI1</accession>
<dbReference type="OrthoDB" id="98112at2759"/>
<sequence length="426" mass="48162">MPSFFMLGDVSGAFRHAPVHEDAVHRFICLFEGYVVIDLLCLFGANLGQLHGNVWYDGHTCVEISHSCCCVSADIPLHRVIATVLGPTTINDKKFTPWRPRNKALSLIWDTITGSVSIPYDKLEKVQQQVASLISSSRATKAELNQLLGILRHITAYFRLLGLSISGYTLRHSPDRRSDYKHFKTFAGSKQSLRIDAGSTIFQWLNSLAVLLRACTSTWVRPGRACVFSNHNDVNLFVYNTLLTSWTSCIMVHILTSSTSGSFRVHSGNTMLGRHWAYTASDNMTYVCIHIDNTSAVAWASNRASRHHIVQLYNRLLSFVEFEHKLVFTAENIPGRLNVMANAGSRAWTKTHPLWCRSPTSIRRSLKRMGATLCGAAIARTITTKYRAHWIQWKEFTKFMCLSPWLNKTGRSSSEKLANFAIYLWR</sequence>
<dbReference type="EMBL" id="NBNE01001194">
    <property type="protein sequence ID" value="OWZ15087.1"/>
    <property type="molecule type" value="Genomic_DNA"/>
</dbReference>
<evidence type="ECO:0000313" key="2">
    <source>
        <dbReference type="Proteomes" id="UP000198211"/>
    </source>
</evidence>
<dbReference type="STRING" id="4795.A0A225WDI1"/>
<reference evidence="2" key="1">
    <citation type="submission" date="2017-03" db="EMBL/GenBank/DDBJ databases">
        <title>Phytopthora megakarya and P. palmivora, two closely related causual agents of cacao black pod achieved similar genome size and gene model numbers by different mechanisms.</title>
        <authorList>
            <person name="Ali S."/>
            <person name="Shao J."/>
            <person name="Larry D.J."/>
            <person name="Kronmiller B."/>
            <person name="Shen D."/>
            <person name="Strem M.D."/>
            <person name="Melnick R.L."/>
            <person name="Guiltinan M.J."/>
            <person name="Tyler B.M."/>
            <person name="Meinhardt L.W."/>
            <person name="Bailey B.A."/>
        </authorList>
    </citation>
    <scope>NUCLEOTIDE SEQUENCE [LARGE SCALE GENOMIC DNA]</scope>
    <source>
        <strain evidence="2">zdho120</strain>
    </source>
</reference>
<dbReference type="InterPro" id="IPR052055">
    <property type="entry name" value="Hepadnavirus_pol/RT"/>
</dbReference>
<gene>
    <name evidence="1" type="ORF">PHMEG_00011335</name>
</gene>
<evidence type="ECO:0000313" key="1">
    <source>
        <dbReference type="EMBL" id="OWZ15087.1"/>
    </source>
</evidence>
<dbReference type="PANTHER" id="PTHR33050">
    <property type="entry name" value="REVERSE TRANSCRIPTASE DOMAIN-CONTAINING PROTEIN"/>
    <property type="match status" value="1"/>
</dbReference>
<dbReference type="Proteomes" id="UP000198211">
    <property type="component" value="Unassembled WGS sequence"/>
</dbReference>